<keyword evidence="3" id="KW-1133">Transmembrane helix</keyword>
<organism evidence="6 7">
    <name type="scientific">Dreissena polymorpha</name>
    <name type="common">Zebra mussel</name>
    <name type="synonym">Mytilus polymorpha</name>
    <dbReference type="NCBI Taxonomy" id="45954"/>
    <lineage>
        <taxon>Eukaryota</taxon>
        <taxon>Metazoa</taxon>
        <taxon>Spiralia</taxon>
        <taxon>Lophotrochozoa</taxon>
        <taxon>Mollusca</taxon>
        <taxon>Bivalvia</taxon>
        <taxon>Autobranchia</taxon>
        <taxon>Heteroconchia</taxon>
        <taxon>Euheterodonta</taxon>
        <taxon>Imparidentia</taxon>
        <taxon>Neoheterodontei</taxon>
        <taxon>Myida</taxon>
        <taxon>Dreissenoidea</taxon>
        <taxon>Dreissenidae</taxon>
        <taxon>Dreissena</taxon>
    </lineage>
</organism>
<dbReference type="EMBL" id="JAIWYP010000016">
    <property type="protein sequence ID" value="KAH3695910.1"/>
    <property type="molecule type" value="Genomic_DNA"/>
</dbReference>
<sequence>MLKPSQTDQADAYLKLFQANFWFNVIIIVQDALAADGFYEQMKSKTQADAKWNVAFKIMPETISDVSLFSIFTSLLGNEPKIVVIHADLVLVMRIFKYIAVGNFTSVNHAWFITDSSFTRDHNYLGVFPSGTFSVIHNYVSNTDDVVLDGTNFLIKSVIQSSDRAYIPRSCWSNDTRSSTTPISDYMYR</sequence>
<dbReference type="InterPro" id="IPR001828">
    <property type="entry name" value="ANF_lig-bd_rcpt"/>
</dbReference>
<dbReference type="Pfam" id="PF01094">
    <property type="entry name" value="ANF_receptor"/>
    <property type="match status" value="1"/>
</dbReference>
<keyword evidence="7" id="KW-1185">Reference proteome</keyword>
<name>A0A9D3YCG6_DREPO</name>
<evidence type="ECO:0000256" key="4">
    <source>
        <dbReference type="ARBA" id="ARBA00023136"/>
    </source>
</evidence>
<keyword evidence="2" id="KW-0812">Transmembrane</keyword>
<feature type="domain" description="Receptor ligand binding region" evidence="5">
    <location>
        <begin position="3"/>
        <end position="119"/>
    </location>
</feature>
<dbReference type="AlphaFoldDB" id="A0A9D3YCG6"/>
<gene>
    <name evidence="6" type="ORF">DPMN_083368</name>
</gene>
<keyword evidence="4" id="KW-0472">Membrane</keyword>
<dbReference type="Proteomes" id="UP000828390">
    <property type="component" value="Unassembled WGS sequence"/>
</dbReference>
<dbReference type="GO" id="GO:0016020">
    <property type="term" value="C:membrane"/>
    <property type="evidence" value="ECO:0007669"/>
    <property type="project" value="UniProtKB-SubCell"/>
</dbReference>
<evidence type="ECO:0000256" key="2">
    <source>
        <dbReference type="ARBA" id="ARBA00022692"/>
    </source>
</evidence>
<proteinExistence type="predicted"/>
<comment type="caution">
    <text evidence="6">The sequence shown here is derived from an EMBL/GenBank/DDBJ whole genome shotgun (WGS) entry which is preliminary data.</text>
</comment>
<evidence type="ECO:0000313" key="7">
    <source>
        <dbReference type="Proteomes" id="UP000828390"/>
    </source>
</evidence>
<reference evidence="6" key="2">
    <citation type="submission" date="2020-11" db="EMBL/GenBank/DDBJ databases">
        <authorList>
            <person name="McCartney M.A."/>
            <person name="Auch B."/>
            <person name="Kono T."/>
            <person name="Mallez S."/>
            <person name="Becker A."/>
            <person name="Gohl D.M."/>
            <person name="Silverstein K.A.T."/>
            <person name="Koren S."/>
            <person name="Bechman K.B."/>
            <person name="Herman A."/>
            <person name="Abrahante J.E."/>
            <person name="Garbe J."/>
        </authorList>
    </citation>
    <scope>NUCLEOTIDE SEQUENCE</scope>
    <source>
        <strain evidence="6">Duluth1</strain>
        <tissue evidence="6">Whole animal</tissue>
    </source>
</reference>
<dbReference type="SUPFAM" id="SSF53822">
    <property type="entry name" value="Periplasmic binding protein-like I"/>
    <property type="match status" value="1"/>
</dbReference>
<protein>
    <recommendedName>
        <fullName evidence="5">Receptor ligand binding region domain-containing protein</fullName>
    </recommendedName>
</protein>
<evidence type="ECO:0000256" key="3">
    <source>
        <dbReference type="ARBA" id="ARBA00022989"/>
    </source>
</evidence>
<accession>A0A9D3YCG6</accession>
<comment type="subcellular location">
    <subcellularLocation>
        <location evidence="1">Membrane</location>
    </subcellularLocation>
</comment>
<evidence type="ECO:0000313" key="6">
    <source>
        <dbReference type="EMBL" id="KAH3695910.1"/>
    </source>
</evidence>
<dbReference type="Gene3D" id="3.40.50.2300">
    <property type="match status" value="1"/>
</dbReference>
<reference evidence="6" key="1">
    <citation type="journal article" date="2019" name="bioRxiv">
        <title>The Genome of the Zebra Mussel, Dreissena polymorpha: A Resource for Invasive Species Research.</title>
        <authorList>
            <person name="McCartney M.A."/>
            <person name="Auch B."/>
            <person name="Kono T."/>
            <person name="Mallez S."/>
            <person name="Zhang Y."/>
            <person name="Obille A."/>
            <person name="Becker A."/>
            <person name="Abrahante J.E."/>
            <person name="Garbe J."/>
            <person name="Badalamenti J.P."/>
            <person name="Herman A."/>
            <person name="Mangelson H."/>
            <person name="Liachko I."/>
            <person name="Sullivan S."/>
            <person name="Sone E.D."/>
            <person name="Koren S."/>
            <person name="Silverstein K.A.T."/>
            <person name="Beckman K.B."/>
            <person name="Gohl D.M."/>
        </authorList>
    </citation>
    <scope>NUCLEOTIDE SEQUENCE</scope>
    <source>
        <strain evidence="6">Duluth1</strain>
        <tissue evidence="6">Whole animal</tissue>
    </source>
</reference>
<evidence type="ECO:0000256" key="1">
    <source>
        <dbReference type="ARBA" id="ARBA00004370"/>
    </source>
</evidence>
<evidence type="ECO:0000259" key="5">
    <source>
        <dbReference type="Pfam" id="PF01094"/>
    </source>
</evidence>
<dbReference type="InterPro" id="IPR028082">
    <property type="entry name" value="Peripla_BP_I"/>
</dbReference>